<reference evidence="11" key="1">
    <citation type="submission" date="2025-08" db="UniProtKB">
        <authorList>
            <consortium name="RefSeq"/>
        </authorList>
    </citation>
    <scope>IDENTIFICATION</scope>
    <source>
        <tissue evidence="11">Whole organism</tissue>
    </source>
</reference>
<dbReference type="GO" id="GO:0008381">
    <property type="term" value="F:mechanosensitive monoatomic ion channel activity"/>
    <property type="evidence" value="ECO:0007669"/>
    <property type="project" value="TreeGrafter"/>
</dbReference>
<proteinExistence type="inferred from homology"/>
<dbReference type="RefSeq" id="XP_026286535.1">
    <property type="nucleotide sequence ID" value="XM_026430750.2"/>
</dbReference>
<evidence type="ECO:0000259" key="9">
    <source>
        <dbReference type="Pfam" id="PF07810"/>
    </source>
</evidence>
<dbReference type="InterPro" id="IPR038900">
    <property type="entry name" value="TMC"/>
</dbReference>
<feature type="compositionally biased region" description="Low complexity" evidence="7">
    <location>
        <begin position="110"/>
        <end position="126"/>
    </location>
</feature>
<evidence type="ECO:0000256" key="8">
    <source>
        <dbReference type="SAM" id="Phobius"/>
    </source>
</evidence>
<feature type="transmembrane region" description="Helical" evidence="8">
    <location>
        <begin position="382"/>
        <end position="404"/>
    </location>
</feature>
<evidence type="ECO:0000256" key="4">
    <source>
        <dbReference type="ARBA" id="ARBA00022989"/>
    </source>
</evidence>
<evidence type="ECO:0000256" key="1">
    <source>
        <dbReference type="ARBA" id="ARBA00004141"/>
    </source>
</evidence>
<dbReference type="Proteomes" id="UP000504606">
    <property type="component" value="Unplaced"/>
</dbReference>
<keyword evidence="4 8" id="KW-1133">Transmembrane helix</keyword>
<dbReference type="Pfam" id="PF07810">
    <property type="entry name" value="TMC"/>
    <property type="match status" value="1"/>
</dbReference>
<keyword evidence="5 8" id="KW-0472">Membrane</keyword>
<feature type="transmembrane region" description="Helical" evidence="8">
    <location>
        <begin position="689"/>
        <end position="711"/>
    </location>
</feature>
<evidence type="ECO:0000256" key="6">
    <source>
        <dbReference type="SAM" id="Coils"/>
    </source>
</evidence>
<feature type="transmembrane region" description="Helical" evidence="8">
    <location>
        <begin position="518"/>
        <end position="538"/>
    </location>
</feature>
<evidence type="ECO:0000256" key="5">
    <source>
        <dbReference type="ARBA" id="ARBA00023136"/>
    </source>
</evidence>
<evidence type="ECO:0000256" key="3">
    <source>
        <dbReference type="ARBA" id="ARBA00022692"/>
    </source>
</evidence>
<comment type="similarity">
    <text evidence="2">Belongs to the TMC family.</text>
</comment>
<feature type="coiled-coil region" evidence="6">
    <location>
        <begin position="436"/>
        <end position="463"/>
    </location>
</feature>
<feature type="region of interest" description="Disordered" evidence="7">
    <location>
        <begin position="867"/>
        <end position="907"/>
    </location>
</feature>
<feature type="domain" description="TMC" evidence="9">
    <location>
        <begin position="579"/>
        <end position="685"/>
    </location>
</feature>
<dbReference type="PANTHER" id="PTHR23302:SF43">
    <property type="entry name" value="TMC DOMAIN-CONTAINING PROTEIN"/>
    <property type="match status" value="1"/>
</dbReference>
<dbReference type="PANTHER" id="PTHR23302">
    <property type="entry name" value="TRANSMEMBRANE CHANNEL-RELATED"/>
    <property type="match status" value="1"/>
</dbReference>
<feature type="transmembrane region" description="Helical" evidence="8">
    <location>
        <begin position="550"/>
        <end position="573"/>
    </location>
</feature>
<organism evidence="10 11">
    <name type="scientific">Frankliniella occidentalis</name>
    <name type="common">Western flower thrips</name>
    <name type="synonym">Euthrips occidentalis</name>
    <dbReference type="NCBI Taxonomy" id="133901"/>
    <lineage>
        <taxon>Eukaryota</taxon>
        <taxon>Metazoa</taxon>
        <taxon>Ecdysozoa</taxon>
        <taxon>Arthropoda</taxon>
        <taxon>Hexapoda</taxon>
        <taxon>Insecta</taxon>
        <taxon>Pterygota</taxon>
        <taxon>Neoptera</taxon>
        <taxon>Paraneoptera</taxon>
        <taxon>Thysanoptera</taxon>
        <taxon>Terebrantia</taxon>
        <taxon>Thripoidea</taxon>
        <taxon>Thripidae</taxon>
        <taxon>Frankliniella</taxon>
    </lineage>
</organism>
<keyword evidence="10" id="KW-1185">Reference proteome</keyword>
<evidence type="ECO:0000256" key="7">
    <source>
        <dbReference type="SAM" id="MobiDB-lite"/>
    </source>
</evidence>
<feature type="compositionally biased region" description="Low complexity" evidence="7">
    <location>
        <begin position="888"/>
        <end position="899"/>
    </location>
</feature>
<feature type="transmembrane region" description="Helical" evidence="8">
    <location>
        <begin position="260"/>
        <end position="281"/>
    </location>
</feature>
<comment type="subcellular location">
    <subcellularLocation>
        <location evidence="1">Membrane</location>
        <topology evidence="1">Multi-pass membrane protein</topology>
    </subcellularLocation>
</comment>
<gene>
    <name evidence="11" type="primary">LOC113212141</name>
</gene>
<feature type="transmembrane region" description="Helical" evidence="8">
    <location>
        <begin position="588"/>
        <end position="610"/>
    </location>
</feature>
<keyword evidence="3 8" id="KW-0812">Transmembrane</keyword>
<feature type="region of interest" description="Disordered" evidence="7">
    <location>
        <begin position="98"/>
        <end position="130"/>
    </location>
</feature>
<dbReference type="InterPro" id="IPR012496">
    <property type="entry name" value="TMC_dom"/>
</dbReference>
<dbReference type="AlphaFoldDB" id="A0A6J1T4I7"/>
<dbReference type="GeneID" id="113212141"/>
<evidence type="ECO:0000256" key="2">
    <source>
        <dbReference type="ARBA" id="ARBA00006510"/>
    </source>
</evidence>
<sequence>MKSMKSRNIPEDGVSVRERQQVVELVEMEKGAALKNSTSCADARNLNPRIMRKSLSMEKLQPNSHITYIPSSDNIAMKQLSIDRIYFGSNTAEVDIDSSPEIENLSRQTSHSSEQSYSSENENFENTQAKKHPHIRFAYSEFEGGRYVPNKSPSRFSNSHSSFDNLDDSFLKQIDNTRRDAVMTLSQKREKKAELVRKISERSQDETIGICKLTRYNLSMSFQKFKEAFGSVSYTLELWYSSLKLIEGHFGSGVASYFRFLRWLFLLNLTTLIISFSFLILPQMLLRFYLNFNEVPEVAKNGGTYFEKTFFDIADSNGTLPPPLTAASLIQRSNPYHENENFSWTDIFTGEGFLTNTAMYYGFYKAGTVELFESYLYDVPNAYFFTMSICYVIILIAVSMSMASSYRKTFIETRGAQMGSLSLKLFCGWDFGIATEEAASLNRKRLQNEIKEALNEIEFQSRVSSCLSRFTNVTVQLALNILFFCLMGGIAVLMWDLLGRHSAHLSSKSAGGSGNTMIMAVITSVIMNVLPICFSWIVRYEDYKNPRTALFVTLLRTFLLNIIVIGTTAVFWLTHSQECWETALGQEVYRLFVIDFLISILLMGLVETVWSCIQRKFWKEHGPPEFDIAWNTLNLIYNETLFLVGFYFSPWLSAVIVIKLFITFYIKKAGALCNCQPPRKSWRAAQTHTLFLILTFIALLGVFLVFGYIIFRVSPSQCGPFSGYSYMYEAILNRIFQLKKDNLFWQAVMYLAKPGVVGGILIAMSIATYILRAKAHAHAIEADILNNMLVNETKDKAFLFKYIKIVEEMNKKKISPAVSNCSPFHTPLAERRLLKRASKERQSFLVTPRKGAKNLIEQKKFHSTGHITQTGWSFRRPNVRTNDSDEPSTSSGGSTSRTTCEISDPER</sequence>
<protein>
    <submittedName>
        <fullName evidence="11">Transmembrane channel-like protein 5 isoform X2</fullName>
    </submittedName>
</protein>
<accession>A0A6J1T4I7</accession>
<evidence type="ECO:0000313" key="10">
    <source>
        <dbReference type="Proteomes" id="UP000504606"/>
    </source>
</evidence>
<feature type="transmembrane region" description="Helical" evidence="8">
    <location>
        <begin position="477"/>
        <end position="498"/>
    </location>
</feature>
<dbReference type="GO" id="GO:0005886">
    <property type="term" value="C:plasma membrane"/>
    <property type="evidence" value="ECO:0007669"/>
    <property type="project" value="InterPro"/>
</dbReference>
<feature type="transmembrane region" description="Helical" evidence="8">
    <location>
        <begin position="747"/>
        <end position="771"/>
    </location>
</feature>
<keyword evidence="6" id="KW-0175">Coiled coil</keyword>
<evidence type="ECO:0000313" key="11">
    <source>
        <dbReference type="RefSeq" id="XP_026286535.1"/>
    </source>
</evidence>
<name>A0A6J1T4I7_FRAOC</name>